<dbReference type="EMBL" id="BMVP01000003">
    <property type="protein sequence ID" value="GHB51879.1"/>
    <property type="molecule type" value="Genomic_DNA"/>
</dbReference>
<comment type="caution">
    <text evidence="3">The sequence shown here is derived from an EMBL/GenBank/DDBJ whole genome shotgun (WGS) entry which is preliminary data.</text>
</comment>
<evidence type="ECO:0000313" key="3">
    <source>
        <dbReference type="EMBL" id="GHB51879.1"/>
    </source>
</evidence>
<protein>
    <submittedName>
        <fullName evidence="3">Uncharacterized protein</fullName>
    </submittedName>
</protein>
<dbReference type="Proteomes" id="UP000642673">
    <property type="component" value="Unassembled WGS sequence"/>
</dbReference>
<keyword evidence="2" id="KW-1133">Transmembrane helix</keyword>
<accession>A0ABQ3EQF8</accession>
<evidence type="ECO:0000256" key="2">
    <source>
        <dbReference type="SAM" id="Phobius"/>
    </source>
</evidence>
<evidence type="ECO:0000256" key="1">
    <source>
        <dbReference type="SAM" id="MobiDB-lite"/>
    </source>
</evidence>
<gene>
    <name evidence="3" type="ORF">GCM10010347_22150</name>
</gene>
<evidence type="ECO:0000313" key="4">
    <source>
        <dbReference type="Proteomes" id="UP000642673"/>
    </source>
</evidence>
<organism evidence="3 4">
    <name type="scientific">Streptomyces cirratus</name>
    <dbReference type="NCBI Taxonomy" id="68187"/>
    <lineage>
        <taxon>Bacteria</taxon>
        <taxon>Bacillati</taxon>
        <taxon>Actinomycetota</taxon>
        <taxon>Actinomycetes</taxon>
        <taxon>Kitasatosporales</taxon>
        <taxon>Streptomycetaceae</taxon>
        <taxon>Streptomyces</taxon>
    </lineage>
</organism>
<proteinExistence type="predicted"/>
<feature type="transmembrane region" description="Helical" evidence="2">
    <location>
        <begin position="213"/>
        <end position="232"/>
    </location>
</feature>
<feature type="transmembrane region" description="Helical" evidence="2">
    <location>
        <begin position="252"/>
        <end position="270"/>
    </location>
</feature>
<reference evidence="4" key="1">
    <citation type="journal article" date="2019" name="Int. J. Syst. Evol. Microbiol.">
        <title>The Global Catalogue of Microorganisms (GCM) 10K type strain sequencing project: providing services to taxonomists for standard genome sequencing and annotation.</title>
        <authorList>
            <consortium name="The Broad Institute Genomics Platform"/>
            <consortium name="The Broad Institute Genome Sequencing Center for Infectious Disease"/>
            <person name="Wu L."/>
            <person name="Ma J."/>
        </authorList>
    </citation>
    <scope>NUCLEOTIDE SEQUENCE [LARGE SCALE GENOMIC DNA]</scope>
    <source>
        <strain evidence="4">JCM 4738</strain>
    </source>
</reference>
<feature type="transmembrane region" description="Helical" evidence="2">
    <location>
        <begin position="185"/>
        <end position="206"/>
    </location>
</feature>
<feature type="compositionally biased region" description="Basic and acidic residues" evidence="1">
    <location>
        <begin position="124"/>
        <end position="134"/>
    </location>
</feature>
<keyword evidence="2" id="KW-0812">Transmembrane</keyword>
<keyword evidence="2" id="KW-0472">Membrane</keyword>
<name>A0ABQ3EQF8_9ACTN</name>
<sequence length="312" mass="32132">MRGRHAAVNRTERSMSDYPPPRAEDEEPAPPTGPTTSGKAGIGAGDTPAGAIGDEGLRTLLQTAVACRPLEEVADLVTLLRQSGQVPDAANEALRAAAVSRRVEDVVSLALLLSNEEEPAPQPDRIERADDPPARRASRKRAKRTGPAAGAPGRGLRWPAVAVLTGSALLYLPRHPSRLLADGGAGTWLLLGIVAVCAALAVALVVRDRTRVWAAATVTGLGILAVHALAAMTGLSPLGGAVGGLLPWPTGIAVLMAGLGAALAGMAVLYRSEEPPPVHPAPEPVRYETPDALDVILPGESADFPEAETTAP</sequence>
<feature type="region of interest" description="Disordered" evidence="1">
    <location>
        <begin position="1"/>
        <end position="51"/>
    </location>
</feature>
<keyword evidence="4" id="KW-1185">Reference proteome</keyword>
<feature type="region of interest" description="Disordered" evidence="1">
    <location>
        <begin position="117"/>
        <end position="153"/>
    </location>
</feature>